<dbReference type="AlphaFoldDB" id="A0A0D3K0J3"/>
<dbReference type="KEGG" id="ehx:EMIHUDRAFT_203870"/>
<dbReference type="RefSeq" id="XP_005781707.1">
    <property type="nucleotide sequence ID" value="XM_005781650.1"/>
</dbReference>
<dbReference type="EnsemblProtists" id="EOD29278">
    <property type="protein sequence ID" value="EOD29278"/>
    <property type="gene ID" value="EMIHUDRAFT_203870"/>
</dbReference>
<dbReference type="STRING" id="2903.R1D1R8"/>
<dbReference type="PaxDb" id="2903-EOD29278"/>
<dbReference type="InterPro" id="IPR013813">
    <property type="entry name" value="Endoribo_LPSP/chorism_mut-like"/>
</dbReference>
<keyword evidence="2" id="KW-1185">Reference proteome</keyword>
<dbReference type="SUPFAM" id="SSF55298">
    <property type="entry name" value="YjgF-like"/>
    <property type="match status" value="1"/>
</dbReference>
<accession>A0A0D3K0J3</accession>
<dbReference type="PANTHER" id="PTHR43760">
    <property type="entry name" value="ENDORIBONUCLEASE-RELATED"/>
    <property type="match status" value="1"/>
</dbReference>
<dbReference type="Gene3D" id="3.30.1330.40">
    <property type="entry name" value="RutC-like"/>
    <property type="match status" value="1"/>
</dbReference>
<reference evidence="2" key="1">
    <citation type="journal article" date="2013" name="Nature">
        <title>Pan genome of the phytoplankton Emiliania underpins its global distribution.</title>
        <authorList>
            <person name="Read B.A."/>
            <person name="Kegel J."/>
            <person name="Klute M.J."/>
            <person name="Kuo A."/>
            <person name="Lefebvre S.C."/>
            <person name="Maumus F."/>
            <person name="Mayer C."/>
            <person name="Miller J."/>
            <person name="Monier A."/>
            <person name="Salamov A."/>
            <person name="Young J."/>
            <person name="Aguilar M."/>
            <person name="Claverie J.M."/>
            <person name="Frickenhaus S."/>
            <person name="Gonzalez K."/>
            <person name="Herman E.K."/>
            <person name="Lin Y.C."/>
            <person name="Napier J."/>
            <person name="Ogata H."/>
            <person name="Sarno A.F."/>
            <person name="Shmutz J."/>
            <person name="Schroeder D."/>
            <person name="de Vargas C."/>
            <person name="Verret F."/>
            <person name="von Dassow P."/>
            <person name="Valentin K."/>
            <person name="Van de Peer Y."/>
            <person name="Wheeler G."/>
            <person name="Dacks J.B."/>
            <person name="Delwiche C.F."/>
            <person name="Dyhrman S.T."/>
            <person name="Glockner G."/>
            <person name="John U."/>
            <person name="Richards T."/>
            <person name="Worden A.Z."/>
            <person name="Zhang X."/>
            <person name="Grigoriev I.V."/>
            <person name="Allen A.E."/>
            <person name="Bidle K."/>
            <person name="Borodovsky M."/>
            <person name="Bowler C."/>
            <person name="Brownlee C."/>
            <person name="Cock J.M."/>
            <person name="Elias M."/>
            <person name="Gladyshev V.N."/>
            <person name="Groth M."/>
            <person name="Guda C."/>
            <person name="Hadaegh A."/>
            <person name="Iglesias-Rodriguez M.D."/>
            <person name="Jenkins J."/>
            <person name="Jones B.M."/>
            <person name="Lawson T."/>
            <person name="Leese F."/>
            <person name="Lindquist E."/>
            <person name="Lobanov A."/>
            <person name="Lomsadze A."/>
            <person name="Malik S.B."/>
            <person name="Marsh M.E."/>
            <person name="Mackinder L."/>
            <person name="Mock T."/>
            <person name="Mueller-Roeber B."/>
            <person name="Pagarete A."/>
            <person name="Parker M."/>
            <person name="Probert I."/>
            <person name="Quesneville H."/>
            <person name="Raines C."/>
            <person name="Rensing S.A."/>
            <person name="Riano-Pachon D.M."/>
            <person name="Richier S."/>
            <person name="Rokitta S."/>
            <person name="Shiraiwa Y."/>
            <person name="Soanes D.M."/>
            <person name="van der Giezen M."/>
            <person name="Wahlund T.M."/>
            <person name="Williams B."/>
            <person name="Wilson W."/>
            <person name="Wolfe G."/>
            <person name="Wurch L.L."/>
        </authorList>
    </citation>
    <scope>NUCLEOTIDE SEQUENCE</scope>
</reference>
<sequence>MNTPEREGETIEGEVLGRAIVVLTIFAARRAIGNMKPSRALFRAQPLLARTRPFSSDRGGAIVTGANGLKLYLPPAEDPVGPYRKAIYCPVSQMLFTSTHVGTDEGNAIVRGRVGEGEGLIAPERAKVLARHAGLRLLATLHSVLDGDLSRVSQVLKLTGLVNGVPEFKAYGTVIDGCSEVLIEAFGDEVGVGARVCCGAGLGGAVSCDLVVRARPA</sequence>
<dbReference type="PANTHER" id="PTHR43760:SF1">
    <property type="entry name" value="ENDORIBONUCLEASE L-PSP_CHORISMATE MUTASE-LIKE DOMAIN-CONTAINING PROTEIN"/>
    <property type="match status" value="1"/>
</dbReference>
<dbReference type="InterPro" id="IPR035959">
    <property type="entry name" value="RutC-like_sf"/>
</dbReference>
<dbReference type="CDD" id="cd02199">
    <property type="entry name" value="YjgF_YER057c_UK114_like_1"/>
    <property type="match status" value="1"/>
</dbReference>
<evidence type="ECO:0000313" key="1">
    <source>
        <dbReference type="EnsemblProtists" id="EOD29278"/>
    </source>
</evidence>
<proteinExistence type="predicted"/>
<reference evidence="1" key="2">
    <citation type="submission" date="2024-10" db="UniProtKB">
        <authorList>
            <consortium name="EnsemblProtists"/>
        </authorList>
    </citation>
    <scope>IDENTIFICATION</scope>
</reference>
<protein>
    <submittedName>
        <fullName evidence="1">Uncharacterized protein</fullName>
    </submittedName>
</protein>
<name>A0A0D3K0J3_EMIH1</name>
<dbReference type="GeneID" id="19046627"/>
<dbReference type="HOGENOM" id="CLU_1274345_0_0_1"/>
<organism evidence="1 2">
    <name type="scientific">Emiliania huxleyi (strain CCMP1516)</name>
    <dbReference type="NCBI Taxonomy" id="280463"/>
    <lineage>
        <taxon>Eukaryota</taxon>
        <taxon>Haptista</taxon>
        <taxon>Haptophyta</taxon>
        <taxon>Prymnesiophyceae</taxon>
        <taxon>Isochrysidales</taxon>
        <taxon>Noelaerhabdaceae</taxon>
        <taxon>Emiliania</taxon>
    </lineage>
</organism>
<evidence type="ECO:0000313" key="2">
    <source>
        <dbReference type="Proteomes" id="UP000013827"/>
    </source>
</evidence>
<dbReference type="Proteomes" id="UP000013827">
    <property type="component" value="Unassembled WGS sequence"/>
</dbReference>